<dbReference type="RefSeq" id="WP_015500588.1">
    <property type="nucleotide sequence ID" value="NC_020911.1"/>
</dbReference>
<dbReference type="Proteomes" id="UP000005307">
    <property type="component" value="Chromosome"/>
</dbReference>
<keyword evidence="2" id="KW-1185">Reference proteome</keyword>
<sequence>MSQPFLWPIIAVRFTSANDNFTGGPYSAEIVREVRKALVTHWFITPKQKSSKQDGLAAIYTYEPTIVPSHLKFKCHGIGPMVEVRSERIKTYGNAVGGKRMSPRQFAPHFNPLVADMKAINSLALQYPLADLDGWELGQSKRIFNNGSLTSGGRMYGSWQNSNELERLQMTIGDEPVCEIDVTACFPNICHSMFGGTNHLGRDPYQQIKFVREVNDPDERQKMRKLAKLLSSVWVASRGNQTQFPAGKKNADNGVTVSIREQFDLSKNIKFKDLMGQVIEVFPFFGKIKADSPCLMFKESEIFSAAILSLVSWGIPAYPMHDALMVRLSDQTDGVEALQASLKQHLGFLPDVDVSYMDELGEVKSNYATRPHDDQGTIEKLRKPIATDWSLEDDFDVLEDY</sequence>
<proteinExistence type="predicted"/>
<dbReference type="eggNOG" id="ENOG50338ZR">
    <property type="taxonomic scope" value="Bacteria"/>
</dbReference>
<dbReference type="AlphaFoldDB" id="M9R8R2"/>
<reference evidence="1 2" key="1">
    <citation type="journal article" date="2013" name="PLoS ONE">
        <title>Poles Apart: Arctic and Antarctic Octadecabacter strains Share High Genome Plasticity and a New Type of Xanthorhodopsin.</title>
        <authorList>
            <person name="Vollmers J."/>
            <person name="Voget S."/>
            <person name="Dietrich S."/>
            <person name="Gollnow K."/>
            <person name="Smits M."/>
            <person name="Meyer K."/>
            <person name="Brinkhoff T."/>
            <person name="Simon M."/>
            <person name="Daniel R."/>
        </authorList>
    </citation>
    <scope>NUCLEOTIDE SEQUENCE [LARGE SCALE GENOMIC DNA]</scope>
    <source>
        <strain evidence="1 2">307</strain>
    </source>
</reference>
<organism evidence="1 2">
    <name type="scientific">Octadecabacter antarcticus 307</name>
    <dbReference type="NCBI Taxonomy" id="391626"/>
    <lineage>
        <taxon>Bacteria</taxon>
        <taxon>Pseudomonadati</taxon>
        <taxon>Pseudomonadota</taxon>
        <taxon>Alphaproteobacteria</taxon>
        <taxon>Rhodobacterales</taxon>
        <taxon>Roseobacteraceae</taxon>
        <taxon>Octadecabacter</taxon>
    </lineage>
</organism>
<protein>
    <submittedName>
        <fullName evidence="1">Uncharacterized protein</fullName>
    </submittedName>
</protein>
<accession>M9R8R2</accession>
<gene>
    <name evidence="1" type="ORF">OAN307_c30680</name>
</gene>
<evidence type="ECO:0000313" key="2">
    <source>
        <dbReference type="Proteomes" id="UP000005307"/>
    </source>
</evidence>
<dbReference type="KEGG" id="oat:OAN307_c30680"/>
<name>M9R8R2_9RHOB</name>
<dbReference type="STRING" id="391626.OAN307_c30680"/>
<dbReference type="HOGENOM" id="CLU_582451_0_0_5"/>
<evidence type="ECO:0000313" key="1">
    <source>
        <dbReference type="EMBL" id="AGI68607.1"/>
    </source>
</evidence>
<dbReference type="EMBL" id="CP003740">
    <property type="protein sequence ID" value="AGI68607.1"/>
    <property type="molecule type" value="Genomic_DNA"/>
</dbReference>